<comment type="caution">
    <text evidence="2">The sequence shown here is derived from an EMBL/GenBank/DDBJ whole genome shotgun (WGS) entry which is preliminary data.</text>
</comment>
<proteinExistence type="predicted"/>
<organism evidence="2 3">
    <name type="scientific">Prorocentrum cordatum</name>
    <dbReference type="NCBI Taxonomy" id="2364126"/>
    <lineage>
        <taxon>Eukaryota</taxon>
        <taxon>Sar</taxon>
        <taxon>Alveolata</taxon>
        <taxon>Dinophyceae</taxon>
        <taxon>Prorocentrales</taxon>
        <taxon>Prorocentraceae</taxon>
        <taxon>Prorocentrum</taxon>
    </lineage>
</organism>
<gene>
    <name evidence="2" type="ORF">PCOR1329_LOCUS83372</name>
</gene>
<sequence>MSQSAAFLDSLPNAGSCDKEPDSKAKSKKSKGQVKGMVGFKASLDDFIRWVPDGRVCELCFKKDTDEDPVCKLFPGRKWAYPIKKEGQKNEGTICFYCMRTHESRYKYARQMNLAALKNLLKGPDSDKERAEFESLLEFVVTWHVENQTLKGKICWTDYEDDWMYLEDYQTAHGDPALKGHAIVPHPDNGRKIVVIPSGKLCKIRKVNSVISDVNKVVADRDDADMSKTDLNDIQAGLFKSFGHTKATGWTLDQATGKAKARATSNQPGAPASSTKPNAMEGAKSTRGRKPRDLIVVATTLMGELEVSDSSTDKFFAMGRQQTKDYIGRLLKDLAGSRDKATEGESFDAFEAKWRQLSCAAEMISMTNWKGTSHPDFATTYDNQMQRLNTHPRVDSRWPVFWKIARKELRVQLDMSHNEFCAQLSVDSLQDIGVSTTKILDVQIQCLISRVAASTKNPDVPTIAKKMAMTFNGNAWDQIVADISFRCQLAVLRTLTDDNSSQELVQRAKAAMTEAESNKDGDAVLASVFTFRGGRSWYTSVMKMFENKAGDSKLNMDFAEVVNNVNSKVTIAAATNNLNLQDAGGMCQELKDICMMLAKADGILTSLAPSGGLATALKLQGKVRETAMATVLLSFKVMISTCQQRTFEEHDFKGILETVGDLSSFKHLVGECWGCSENVQSSLKYSMIFMKHAPILVSDSASADAKFE</sequence>
<dbReference type="EMBL" id="CAUYUJ010022074">
    <property type="protein sequence ID" value="CAK0908775.1"/>
    <property type="molecule type" value="Genomic_DNA"/>
</dbReference>
<protein>
    <submittedName>
        <fullName evidence="2">Uncharacterized protein</fullName>
    </submittedName>
</protein>
<accession>A0ABN9YBR6</accession>
<feature type="region of interest" description="Disordered" evidence="1">
    <location>
        <begin position="256"/>
        <end position="290"/>
    </location>
</feature>
<reference evidence="2" key="1">
    <citation type="submission" date="2023-10" db="EMBL/GenBank/DDBJ databases">
        <authorList>
            <person name="Chen Y."/>
            <person name="Shah S."/>
            <person name="Dougan E. K."/>
            <person name="Thang M."/>
            <person name="Chan C."/>
        </authorList>
    </citation>
    <scope>NUCLEOTIDE SEQUENCE [LARGE SCALE GENOMIC DNA]</scope>
</reference>
<feature type="non-terminal residue" evidence="2">
    <location>
        <position position="708"/>
    </location>
</feature>
<name>A0ABN9YBR6_9DINO</name>
<evidence type="ECO:0000313" key="3">
    <source>
        <dbReference type="Proteomes" id="UP001189429"/>
    </source>
</evidence>
<dbReference type="Proteomes" id="UP001189429">
    <property type="component" value="Unassembled WGS sequence"/>
</dbReference>
<feature type="region of interest" description="Disordered" evidence="1">
    <location>
        <begin position="1"/>
        <end position="30"/>
    </location>
</feature>
<keyword evidence="3" id="KW-1185">Reference proteome</keyword>
<evidence type="ECO:0000256" key="1">
    <source>
        <dbReference type="SAM" id="MobiDB-lite"/>
    </source>
</evidence>
<feature type="compositionally biased region" description="Polar residues" evidence="1">
    <location>
        <begin position="263"/>
        <end position="277"/>
    </location>
</feature>
<evidence type="ECO:0000313" key="2">
    <source>
        <dbReference type="EMBL" id="CAK0908775.1"/>
    </source>
</evidence>